<evidence type="ECO:0000313" key="2">
    <source>
        <dbReference type="EMBL" id="PIY69448.1"/>
    </source>
</evidence>
<reference evidence="3" key="1">
    <citation type="submission" date="2017-09" db="EMBL/GenBank/DDBJ databases">
        <title>Depth-based differentiation of microbial function through sediment-hosted aquifers and enrichment of novel symbionts in the deep terrestrial subsurface.</title>
        <authorList>
            <person name="Probst A.J."/>
            <person name="Ladd B."/>
            <person name="Jarett J.K."/>
            <person name="Geller-Mcgrath D.E."/>
            <person name="Sieber C.M.K."/>
            <person name="Emerson J.B."/>
            <person name="Anantharaman K."/>
            <person name="Thomas B.C."/>
            <person name="Malmstrom R."/>
            <person name="Stieglmeier M."/>
            <person name="Klingl A."/>
            <person name="Woyke T."/>
            <person name="Ryan C.M."/>
            <person name="Banfield J.F."/>
        </authorList>
    </citation>
    <scope>NUCLEOTIDE SEQUENCE [LARGE SCALE GENOMIC DNA]</scope>
</reference>
<name>A0A2M7QF12_9BACT</name>
<gene>
    <name evidence="2" type="ORF">COY90_00630</name>
</gene>
<evidence type="ECO:0000259" key="1">
    <source>
        <dbReference type="SMART" id="SM00382"/>
    </source>
</evidence>
<accession>A0A2M7QF12</accession>
<dbReference type="InterPro" id="IPR025420">
    <property type="entry name" value="DUF4143"/>
</dbReference>
<comment type="caution">
    <text evidence="2">The sequence shown here is derived from an EMBL/GenBank/DDBJ whole genome shotgun (WGS) entry which is preliminary data.</text>
</comment>
<protein>
    <recommendedName>
        <fullName evidence="1">AAA+ ATPase domain-containing protein</fullName>
    </recommendedName>
</protein>
<dbReference type="Gene3D" id="3.40.50.300">
    <property type="entry name" value="P-loop containing nucleotide triphosphate hydrolases"/>
    <property type="match status" value="1"/>
</dbReference>
<dbReference type="Proteomes" id="UP000230108">
    <property type="component" value="Unassembled WGS sequence"/>
</dbReference>
<evidence type="ECO:0000313" key="3">
    <source>
        <dbReference type="Proteomes" id="UP000230108"/>
    </source>
</evidence>
<proteinExistence type="predicted"/>
<dbReference type="PANTHER" id="PTHR43566:SF1">
    <property type="entry name" value="AAA+ ATPASE DOMAIN-CONTAINING PROTEIN"/>
    <property type="match status" value="1"/>
</dbReference>
<dbReference type="InterPro" id="IPR003593">
    <property type="entry name" value="AAA+_ATPase"/>
</dbReference>
<dbReference type="SMART" id="SM00382">
    <property type="entry name" value="AAA"/>
    <property type="match status" value="1"/>
</dbReference>
<dbReference type="InterPro" id="IPR041682">
    <property type="entry name" value="AAA_14"/>
</dbReference>
<sequence length="384" mass="44767">MLNKGINIQRTIKKDVIKHLQPNKVVVIYGPRQVGKTTLVKEILQGVKEDVLFVSGEDKSVHPWLSSQSNSILQENIGNKKLLVIDEAQKIYQIGLNLKIMVDMIPGIKIITTGSSSFKLANQVGEPLVGRRWEYFLYPISQMELTPYENLFETKALLPSRLIYGSYPEVITTSDQHEKIRILKSVVDNHLYSDLLEFEGIRKSYKIIQLLRLIALQIGFEVSLNEVGGQLGLNTRTVERYLDLLEKAFVLKRVHGFSRNLRKEVTKSARFYFYDNGIRNAILNSFNSLELRSDVGQLWENYLFIERLKVQEYKHLYRNNYFWRTYDQQEIDLVEEYEGVLHGYEFKWGSKNAKCPKSWSSTYPKSTFKTINRDNYLSFIINEK</sequence>
<dbReference type="Pfam" id="PF13635">
    <property type="entry name" value="DUF4143"/>
    <property type="match status" value="1"/>
</dbReference>
<dbReference type="EMBL" id="PFLF01000017">
    <property type="protein sequence ID" value="PIY69448.1"/>
    <property type="molecule type" value="Genomic_DNA"/>
</dbReference>
<dbReference type="Pfam" id="PF13173">
    <property type="entry name" value="AAA_14"/>
    <property type="match status" value="1"/>
</dbReference>
<feature type="domain" description="AAA+ ATPase" evidence="1">
    <location>
        <begin position="22"/>
        <end position="197"/>
    </location>
</feature>
<dbReference type="PANTHER" id="PTHR43566">
    <property type="entry name" value="CONSERVED PROTEIN"/>
    <property type="match status" value="1"/>
</dbReference>
<dbReference type="AlphaFoldDB" id="A0A2M7QF12"/>
<organism evidence="2 3">
    <name type="scientific">Candidatus Roizmanbacteria bacterium CG_4_10_14_0_8_um_filter_39_9</name>
    <dbReference type="NCBI Taxonomy" id="1974829"/>
    <lineage>
        <taxon>Bacteria</taxon>
        <taxon>Candidatus Roizmaniibacteriota</taxon>
    </lineage>
</organism>
<dbReference type="SUPFAM" id="SSF52540">
    <property type="entry name" value="P-loop containing nucleoside triphosphate hydrolases"/>
    <property type="match status" value="1"/>
</dbReference>
<dbReference type="InterPro" id="IPR027417">
    <property type="entry name" value="P-loop_NTPase"/>
</dbReference>